<evidence type="ECO:0000256" key="15">
    <source>
        <dbReference type="PIRSR" id="PIRSR037299-1"/>
    </source>
</evidence>
<feature type="chain" id="PRO_5008268344" description="Crh-like protein" evidence="18">
    <location>
        <begin position="22"/>
        <end position="410"/>
    </location>
</feature>
<dbReference type="Gene3D" id="2.60.120.200">
    <property type="match status" value="1"/>
</dbReference>
<dbReference type="PROSITE" id="PS51762">
    <property type="entry name" value="GH16_2"/>
    <property type="match status" value="1"/>
</dbReference>
<evidence type="ECO:0000256" key="18">
    <source>
        <dbReference type="SAM" id="SignalP"/>
    </source>
</evidence>
<dbReference type="InterPro" id="IPR050546">
    <property type="entry name" value="Glycosyl_Hydrlase_16"/>
</dbReference>
<keyword evidence="16" id="KW-1015">Disulfide bond</keyword>
<dbReference type="SUPFAM" id="SSF49899">
    <property type="entry name" value="Concanavalin A-like lectins/glucanases"/>
    <property type="match status" value="1"/>
</dbReference>
<evidence type="ECO:0000256" key="16">
    <source>
        <dbReference type="PIRSR" id="PIRSR037299-2"/>
    </source>
</evidence>
<comment type="similarity">
    <text evidence="13">Belongs to the glycosyl hydrolase 16 family. CRH1 subfamily.</text>
</comment>
<comment type="subcellular location">
    <subcellularLocation>
        <location evidence="2">Membrane</location>
        <topology evidence="2">Lipid-anchor</topology>
        <topology evidence="2">GPI-anchor</topology>
    </subcellularLocation>
</comment>
<evidence type="ECO:0000256" key="17">
    <source>
        <dbReference type="SAM" id="MobiDB-lite"/>
    </source>
</evidence>
<feature type="region of interest" description="Disordered" evidence="17">
    <location>
        <begin position="326"/>
        <end position="387"/>
    </location>
</feature>
<dbReference type="GeneID" id="28817325"/>
<evidence type="ECO:0000256" key="4">
    <source>
        <dbReference type="ARBA" id="ARBA00022676"/>
    </source>
</evidence>
<keyword evidence="20" id="KW-0430">Lectin</keyword>
<dbReference type="AlphaFoldDB" id="A0A194XKF3"/>
<keyword evidence="11" id="KW-0326">Glycosidase</keyword>
<gene>
    <name evidence="20" type="ORF">LY89DRAFT_448606</name>
</gene>
<dbReference type="GO" id="GO:0030246">
    <property type="term" value="F:carbohydrate binding"/>
    <property type="evidence" value="ECO:0007669"/>
    <property type="project" value="UniProtKB-KW"/>
</dbReference>
<organism evidence="20 21">
    <name type="scientific">Mollisia scopiformis</name>
    <name type="common">Conifer needle endophyte fungus</name>
    <name type="synonym">Phialocephala scopiformis</name>
    <dbReference type="NCBI Taxonomy" id="149040"/>
    <lineage>
        <taxon>Eukaryota</taxon>
        <taxon>Fungi</taxon>
        <taxon>Dikarya</taxon>
        <taxon>Ascomycota</taxon>
        <taxon>Pezizomycotina</taxon>
        <taxon>Leotiomycetes</taxon>
        <taxon>Helotiales</taxon>
        <taxon>Mollisiaceae</taxon>
        <taxon>Mollisia</taxon>
    </lineage>
</organism>
<keyword evidence="21" id="KW-1185">Reference proteome</keyword>
<feature type="active site" description="Proton donor" evidence="15">
    <location>
        <position position="123"/>
    </location>
</feature>
<dbReference type="InterPro" id="IPR000757">
    <property type="entry name" value="Beta-glucanase-like"/>
</dbReference>
<feature type="active site" description="Nucleophile" evidence="15">
    <location>
        <position position="119"/>
    </location>
</feature>
<dbReference type="Proteomes" id="UP000070700">
    <property type="component" value="Unassembled WGS sequence"/>
</dbReference>
<dbReference type="GO" id="GO:0009277">
    <property type="term" value="C:fungal-type cell wall"/>
    <property type="evidence" value="ECO:0007669"/>
    <property type="project" value="TreeGrafter"/>
</dbReference>
<evidence type="ECO:0000256" key="10">
    <source>
        <dbReference type="ARBA" id="ARBA00023288"/>
    </source>
</evidence>
<keyword evidence="10" id="KW-0449">Lipoprotein</keyword>
<evidence type="ECO:0000256" key="9">
    <source>
        <dbReference type="ARBA" id="ARBA00023180"/>
    </source>
</evidence>
<dbReference type="InterPro" id="IPR013320">
    <property type="entry name" value="ConA-like_dom_sf"/>
</dbReference>
<feature type="signal peptide" evidence="18">
    <location>
        <begin position="1"/>
        <end position="21"/>
    </location>
</feature>
<evidence type="ECO:0000256" key="3">
    <source>
        <dbReference type="ARBA" id="ARBA00022622"/>
    </source>
</evidence>
<proteinExistence type="inferred from homology"/>
<dbReference type="OrthoDB" id="4781at2759"/>
<feature type="disulfide bond" evidence="16">
    <location>
        <begin position="27"/>
        <end position="34"/>
    </location>
</feature>
<dbReference type="EC" id="3.2.-.-" evidence="14"/>
<dbReference type="GO" id="GO:0098552">
    <property type="term" value="C:side of membrane"/>
    <property type="evidence" value="ECO:0007669"/>
    <property type="project" value="UniProtKB-KW"/>
</dbReference>
<evidence type="ECO:0000313" key="21">
    <source>
        <dbReference type="Proteomes" id="UP000070700"/>
    </source>
</evidence>
<evidence type="ECO:0000256" key="5">
    <source>
        <dbReference type="ARBA" id="ARBA00022679"/>
    </source>
</evidence>
<keyword evidence="3" id="KW-0336">GPI-anchor</keyword>
<keyword evidence="4" id="KW-0328">Glycosyltransferase</keyword>
<evidence type="ECO:0000256" key="7">
    <source>
        <dbReference type="ARBA" id="ARBA00022801"/>
    </source>
</evidence>
<dbReference type="InterPro" id="IPR017168">
    <property type="entry name" value="CHR-like"/>
</dbReference>
<protein>
    <recommendedName>
        <fullName evidence="14">Crh-like protein</fullName>
        <ecNumber evidence="14">3.2.-.-</ecNumber>
    </recommendedName>
</protein>
<dbReference type="PANTHER" id="PTHR10963">
    <property type="entry name" value="GLYCOSYL HYDROLASE-RELATED"/>
    <property type="match status" value="1"/>
</dbReference>
<reference evidence="20 21" key="1">
    <citation type="submission" date="2015-10" db="EMBL/GenBank/DDBJ databases">
        <title>Full genome of DAOMC 229536 Phialocephala scopiformis, a fungal endophyte of spruce producing the potent anti-insectan compound rugulosin.</title>
        <authorList>
            <consortium name="DOE Joint Genome Institute"/>
            <person name="Walker A.K."/>
            <person name="Frasz S.L."/>
            <person name="Seifert K.A."/>
            <person name="Miller J.D."/>
            <person name="Mondo S.J."/>
            <person name="Labutti K."/>
            <person name="Lipzen A."/>
            <person name="Dockter R."/>
            <person name="Kennedy M."/>
            <person name="Grigoriev I.V."/>
            <person name="Spatafora J.W."/>
        </authorList>
    </citation>
    <scope>NUCLEOTIDE SEQUENCE [LARGE SCALE GENOMIC DNA]</scope>
    <source>
        <strain evidence="20 21">CBS 120377</strain>
    </source>
</reference>
<accession>A0A194XKF3</accession>
<dbReference type="GO" id="GO:0008843">
    <property type="term" value="F:endochitinase activity"/>
    <property type="evidence" value="ECO:0007669"/>
    <property type="project" value="UniProtKB-EC"/>
</dbReference>
<comment type="catalytic activity">
    <reaction evidence="1">
        <text>Random endo-hydrolysis of N-acetyl-beta-D-glucosaminide (1-&gt;4)-beta-linkages in chitin and chitodextrins.</text>
        <dbReference type="EC" id="3.2.1.14"/>
    </reaction>
</comment>
<evidence type="ECO:0000256" key="2">
    <source>
        <dbReference type="ARBA" id="ARBA00004589"/>
    </source>
</evidence>
<keyword evidence="7 14" id="KW-0378">Hydrolase</keyword>
<feature type="domain" description="GH16" evidence="19">
    <location>
        <begin position="4"/>
        <end position="245"/>
    </location>
</feature>
<dbReference type="Pfam" id="PF00722">
    <property type="entry name" value="Glyco_hydro_16"/>
    <property type="match status" value="1"/>
</dbReference>
<evidence type="ECO:0000256" key="1">
    <source>
        <dbReference type="ARBA" id="ARBA00000822"/>
    </source>
</evidence>
<keyword evidence="12" id="KW-0961">Cell wall biogenesis/degradation</keyword>
<evidence type="ECO:0000256" key="12">
    <source>
        <dbReference type="ARBA" id="ARBA00023316"/>
    </source>
</evidence>
<dbReference type="GO" id="GO:0031505">
    <property type="term" value="P:fungal-type cell wall organization"/>
    <property type="evidence" value="ECO:0007669"/>
    <property type="project" value="TreeGrafter"/>
</dbReference>
<evidence type="ECO:0000256" key="13">
    <source>
        <dbReference type="ARBA" id="ARBA00038074"/>
    </source>
</evidence>
<dbReference type="GO" id="GO:0005975">
    <property type="term" value="P:carbohydrate metabolic process"/>
    <property type="evidence" value="ECO:0007669"/>
    <property type="project" value="InterPro"/>
</dbReference>
<sequence length="410" mass="41820">MRSSTLSATSVVLAIAGLVSAQTFTDCNPLEKTCPADAGWGTTVTTDFTTGASSDWTLADGTTMSYGSNGAEFVITSTQAPTMSSTKYIMFGKVSVTTLASAGTGIVSSFILESDDLDEIDWEWLGADDTQVESNFFGKGNTTTYDRAIYHPVTDPIGTMTTYTIDWTADSIKWYIGSNLVRTLNYGDALALYGKNYPQTPMRVKMGSWVGCADAAAASNPATAGTCSWAGGPADFSKAPFTMSVKSVTIEDYGCGGDYTYTDMTGSWQSIKSSGTCGANNAQSGSSASGSATSATASVSSTASGTSSTTSGGVLLQTSSTVSTFTSSATGASNGSNGSKSNGTALASTMTTATSSGSSTKATTSSSGTTSSSPAQATTNAGESMKPKHKYGVLDYSVIVLGLGLGYLVM</sequence>
<evidence type="ECO:0000313" key="20">
    <source>
        <dbReference type="EMBL" id="KUJ20621.1"/>
    </source>
</evidence>
<dbReference type="KEGG" id="psco:LY89DRAFT_448606"/>
<keyword evidence="9" id="KW-0325">Glycoprotein</keyword>
<feature type="compositionally biased region" description="Low complexity" evidence="17">
    <location>
        <begin position="326"/>
        <end position="381"/>
    </location>
</feature>
<dbReference type="GO" id="GO:0016757">
    <property type="term" value="F:glycosyltransferase activity"/>
    <property type="evidence" value="ECO:0007669"/>
    <property type="project" value="UniProtKB-KW"/>
</dbReference>
<evidence type="ECO:0000256" key="14">
    <source>
        <dbReference type="PIRNR" id="PIRNR037299"/>
    </source>
</evidence>
<dbReference type="EMBL" id="KQ947409">
    <property type="protein sequence ID" value="KUJ20621.1"/>
    <property type="molecule type" value="Genomic_DNA"/>
</dbReference>
<evidence type="ECO:0000256" key="6">
    <source>
        <dbReference type="ARBA" id="ARBA00022729"/>
    </source>
</evidence>
<evidence type="ECO:0000256" key="11">
    <source>
        <dbReference type="ARBA" id="ARBA00023295"/>
    </source>
</evidence>
<name>A0A194XKF3_MOLSC</name>
<dbReference type="PANTHER" id="PTHR10963:SF27">
    <property type="entry name" value="GLYCOSIDASE-RELATED"/>
    <property type="match status" value="1"/>
</dbReference>
<evidence type="ECO:0000259" key="19">
    <source>
        <dbReference type="PROSITE" id="PS51762"/>
    </source>
</evidence>
<keyword evidence="5" id="KW-0808">Transferase</keyword>
<dbReference type="CDD" id="cd02183">
    <property type="entry name" value="GH16_fungal_CRH1_transglycosylase"/>
    <property type="match status" value="1"/>
</dbReference>
<dbReference type="PIRSF" id="PIRSF037299">
    <property type="entry name" value="Glycosidase_CRH1_prd"/>
    <property type="match status" value="1"/>
</dbReference>
<dbReference type="RefSeq" id="XP_018074976.1">
    <property type="nucleotide sequence ID" value="XM_018207599.1"/>
</dbReference>
<keyword evidence="6 18" id="KW-0732">Signal</keyword>
<dbReference type="InParanoid" id="A0A194XKF3"/>
<evidence type="ECO:0000256" key="8">
    <source>
        <dbReference type="ARBA" id="ARBA00023136"/>
    </source>
</evidence>
<keyword evidence="8 14" id="KW-0472">Membrane</keyword>